<dbReference type="RefSeq" id="WP_290231456.1">
    <property type="nucleotide sequence ID" value="NZ_JAUFPZ010000002.1"/>
</dbReference>
<feature type="domain" description="DUF4350" evidence="2">
    <location>
        <begin position="40"/>
        <end position="237"/>
    </location>
</feature>
<reference evidence="5" key="2">
    <citation type="journal article" date="2019" name="Int. J. Syst. Evol. Microbiol.">
        <title>The Global Catalogue of Microorganisms (GCM) 10K type strain sequencing project: providing services to taxonomists for standard genome sequencing and annotation.</title>
        <authorList>
            <consortium name="The Broad Institute Genomics Platform"/>
            <consortium name="The Broad Institute Genome Sequencing Center for Infectious Disease"/>
            <person name="Wu L."/>
            <person name="Ma J."/>
        </authorList>
    </citation>
    <scope>NUCLEOTIDE SEQUENCE [LARGE SCALE GENOMIC DNA]</scope>
    <source>
        <strain evidence="5">CECT 9128</strain>
    </source>
</reference>
<accession>A0ABV8HEU6</accession>
<protein>
    <submittedName>
        <fullName evidence="4">DUF4350 domain-containing protein</fullName>
    </submittedName>
</protein>
<evidence type="ECO:0000313" key="5">
    <source>
        <dbReference type="Proteomes" id="UP001595793"/>
    </source>
</evidence>
<dbReference type="EMBL" id="JBHSAS010000011">
    <property type="protein sequence ID" value="MFC4028846.1"/>
    <property type="molecule type" value="Genomic_DNA"/>
</dbReference>
<keyword evidence="1" id="KW-0472">Membrane</keyword>
<keyword evidence="1" id="KW-0812">Transmembrane</keyword>
<keyword evidence="5" id="KW-1185">Reference proteome</keyword>
<comment type="caution">
    <text evidence="4">The sequence shown here is derived from an EMBL/GenBank/DDBJ whole genome shotgun (WGS) entry which is preliminary data.</text>
</comment>
<name>A0ABV8HEU6_9FLAO</name>
<sequence length="412" mass="48314">MSRFYKIALGVFILLIAFLTYLEAIEPTPINWYPSYAKQDKIPLGTYVFYENWKASNTDNFKEINIPPFEYLSDSASIENGTYFFLNNYVNFDEDELNKLLNWVEKGNTAFIASDVFGEHFLDTLNLETKPYNKKIENEISFIPKTELDLVNPNFSQDGPFEVPHEFSSIYFSKIDTLKTTILGTVKYDDDTISEPQINFIENEFGEGKIVLHSTPEAFGNYFMLKNNNFKYAENVLAYIDQDQPIYWDNYYKTGKAQPTSLLYIIMQNKPFKWAYYLMIIASVLFIIFEGKRKQRAIPVVKPLKNQSYEYTQTIADLYLEKKQVDELTKKRIQHFKEYIRTEMKLDPDKKGDEFYPILADKTENSIDFIKELFENIEAVENKKATAQDYENISKGIHKFKYANARKTKNIV</sequence>
<evidence type="ECO:0000259" key="2">
    <source>
        <dbReference type="Pfam" id="PF14258"/>
    </source>
</evidence>
<proteinExistence type="predicted"/>
<dbReference type="EMBL" id="JBHSAS010000006">
    <property type="protein sequence ID" value="MFC4028005.1"/>
    <property type="molecule type" value="Genomic_DNA"/>
</dbReference>
<evidence type="ECO:0000313" key="3">
    <source>
        <dbReference type="EMBL" id="MFC4028005.1"/>
    </source>
</evidence>
<reference evidence="4" key="1">
    <citation type="journal article" date="2014" name="Int. J. Syst. Evol. Microbiol.">
        <title>Complete genome of a new Firmicutes species belonging to the dominant human colonic microbiota ('Ruminococcus bicirculans') reveals two chromosomes and a selective capacity to utilize plant glucans.</title>
        <authorList>
            <consortium name="NISC Comparative Sequencing Program"/>
            <person name="Wegmann U."/>
            <person name="Louis P."/>
            <person name="Goesmann A."/>
            <person name="Henrissat B."/>
            <person name="Duncan S.H."/>
            <person name="Flint H.J."/>
        </authorList>
    </citation>
    <scope>NUCLEOTIDE SEQUENCE</scope>
    <source>
        <strain evidence="4">CECT 9128</strain>
    </source>
</reference>
<dbReference type="Pfam" id="PF14258">
    <property type="entry name" value="DUF4350"/>
    <property type="match status" value="1"/>
</dbReference>
<evidence type="ECO:0000313" key="4">
    <source>
        <dbReference type="EMBL" id="MFC4028846.1"/>
    </source>
</evidence>
<evidence type="ECO:0000256" key="1">
    <source>
        <dbReference type="SAM" id="Phobius"/>
    </source>
</evidence>
<reference evidence="4" key="3">
    <citation type="submission" date="2024-09" db="EMBL/GenBank/DDBJ databases">
        <authorList>
            <person name="Sun Q."/>
            <person name="Mori K."/>
        </authorList>
    </citation>
    <scope>NUCLEOTIDE SEQUENCE</scope>
    <source>
        <strain evidence="4">CECT 9128</strain>
    </source>
</reference>
<gene>
    <name evidence="3" type="ORF">ACFOS1_11360</name>
    <name evidence="4" type="ORF">ACFOS1_15605</name>
</gene>
<dbReference type="InterPro" id="IPR025646">
    <property type="entry name" value="DUF4350"/>
</dbReference>
<organism evidence="4 5">
    <name type="scientific">Zunongwangia endophytica</name>
    <dbReference type="NCBI Taxonomy" id="1808945"/>
    <lineage>
        <taxon>Bacteria</taxon>
        <taxon>Pseudomonadati</taxon>
        <taxon>Bacteroidota</taxon>
        <taxon>Flavobacteriia</taxon>
        <taxon>Flavobacteriales</taxon>
        <taxon>Flavobacteriaceae</taxon>
        <taxon>Zunongwangia</taxon>
    </lineage>
</organism>
<keyword evidence="1" id="KW-1133">Transmembrane helix</keyword>
<feature type="transmembrane region" description="Helical" evidence="1">
    <location>
        <begin position="274"/>
        <end position="291"/>
    </location>
</feature>
<dbReference type="Proteomes" id="UP001595793">
    <property type="component" value="Unassembled WGS sequence"/>
</dbReference>